<dbReference type="InParanoid" id="A0A0D0DMM9"/>
<feature type="compositionally biased region" description="Low complexity" evidence="1">
    <location>
        <begin position="150"/>
        <end position="165"/>
    </location>
</feature>
<sequence length="300" mass="32892">MERETEASPSPLGRRRARVRYSAGTPLQRKMLLDEGSINESVRDMLAPIALSYSFKDGAHFYPLPSSFPAYLTRSNFETLKANSGKARMDVFCLHTGSHLERSPRSLDVVAHRRRHHGQPGTDSQSLRIVFEYWSESITVTPPCRHSRHPSVSYSTSTTPASSASPPTPHGIKDRTAKIVSASLPPGLAKVEPAPVAVPFCKSKMFAFASPLVRTNIERYGHFDAVLGQFSTFGVLNDKAMDVSSNGLFVRFLVSNGVVSTNGFGNSGGHLTLRFFASIQWHSPGWQTSYGTAISTVLHI</sequence>
<feature type="region of interest" description="Disordered" evidence="1">
    <location>
        <begin position="144"/>
        <end position="173"/>
    </location>
</feature>
<dbReference type="EMBL" id="KN825231">
    <property type="protein sequence ID" value="KIK92913.1"/>
    <property type="molecule type" value="Genomic_DNA"/>
</dbReference>
<reference evidence="2 3" key="1">
    <citation type="submission" date="2014-04" db="EMBL/GenBank/DDBJ databases">
        <authorList>
            <consortium name="DOE Joint Genome Institute"/>
            <person name="Kuo A."/>
            <person name="Kohler A."/>
            <person name="Jargeat P."/>
            <person name="Nagy L.G."/>
            <person name="Floudas D."/>
            <person name="Copeland A."/>
            <person name="Barry K.W."/>
            <person name="Cichocki N."/>
            <person name="Veneault-Fourrey C."/>
            <person name="LaButti K."/>
            <person name="Lindquist E.A."/>
            <person name="Lipzen A."/>
            <person name="Lundell T."/>
            <person name="Morin E."/>
            <person name="Murat C."/>
            <person name="Sun H."/>
            <person name="Tunlid A."/>
            <person name="Henrissat B."/>
            <person name="Grigoriev I.V."/>
            <person name="Hibbett D.S."/>
            <person name="Martin F."/>
            <person name="Nordberg H.P."/>
            <person name="Cantor M.N."/>
            <person name="Hua S.X."/>
        </authorList>
    </citation>
    <scope>NUCLEOTIDE SEQUENCE [LARGE SCALE GENOMIC DNA]</scope>
    <source>
        <strain evidence="2 3">Ve08.2h10</strain>
    </source>
</reference>
<proteinExistence type="predicted"/>
<dbReference type="STRING" id="930991.A0A0D0DMM9"/>
<accession>A0A0D0DMM9</accession>
<dbReference type="OrthoDB" id="10253390at2759"/>
<dbReference type="Proteomes" id="UP000054538">
    <property type="component" value="Unassembled WGS sequence"/>
</dbReference>
<reference evidence="3" key="2">
    <citation type="submission" date="2015-01" db="EMBL/GenBank/DDBJ databases">
        <title>Evolutionary Origins and Diversification of the Mycorrhizal Mutualists.</title>
        <authorList>
            <consortium name="DOE Joint Genome Institute"/>
            <consortium name="Mycorrhizal Genomics Consortium"/>
            <person name="Kohler A."/>
            <person name="Kuo A."/>
            <person name="Nagy L.G."/>
            <person name="Floudas D."/>
            <person name="Copeland A."/>
            <person name="Barry K.W."/>
            <person name="Cichocki N."/>
            <person name="Veneault-Fourrey C."/>
            <person name="LaButti K."/>
            <person name="Lindquist E.A."/>
            <person name="Lipzen A."/>
            <person name="Lundell T."/>
            <person name="Morin E."/>
            <person name="Murat C."/>
            <person name="Riley R."/>
            <person name="Ohm R."/>
            <person name="Sun H."/>
            <person name="Tunlid A."/>
            <person name="Henrissat B."/>
            <person name="Grigoriev I.V."/>
            <person name="Hibbett D.S."/>
            <person name="Martin F."/>
        </authorList>
    </citation>
    <scope>NUCLEOTIDE SEQUENCE [LARGE SCALE GENOMIC DNA]</scope>
    <source>
        <strain evidence="3">Ve08.2h10</strain>
    </source>
</reference>
<organism evidence="2 3">
    <name type="scientific">Paxillus rubicundulus Ve08.2h10</name>
    <dbReference type="NCBI Taxonomy" id="930991"/>
    <lineage>
        <taxon>Eukaryota</taxon>
        <taxon>Fungi</taxon>
        <taxon>Dikarya</taxon>
        <taxon>Basidiomycota</taxon>
        <taxon>Agaricomycotina</taxon>
        <taxon>Agaricomycetes</taxon>
        <taxon>Agaricomycetidae</taxon>
        <taxon>Boletales</taxon>
        <taxon>Paxilineae</taxon>
        <taxon>Paxillaceae</taxon>
        <taxon>Paxillus</taxon>
    </lineage>
</organism>
<dbReference type="AlphaFoldDB" id="A0A0D0DMM9"/>
<keyword evidence="3" id="KW-1185">Reference proteome</keyword>
<protein>
    <submittedName>
        <fullName evidence="2">Uncharacterized protein</fullName>
    </submittedName>
</protein>
<name>A0A0D0DMM9_9AGAM</name>
<evidence type="ECO:0000256" key="1">
    <source>
        <dbReference type="SAM" id="MobiDB-lite"/>
    </source>
</evidence>
<dbReference type="HOGENOM" id="CLU_927818_0_0_1"/>
<evidence type="ECO:0000313" key="2">
    <source>
        <dbReference type="EMBL" id="KIK92913.1"/>
    </source>
</evidence>
<gene>
    <name evidence="2" type="ORF">PAXRUDRAFT_12952</name>
</gene>
<evidence type="ECO:0000313" key="3">
    <source>
        <dbReference type="Proteomes" id="UP000054538"/>
    </source>
</evidence>